<evidence type="ECO:0000313" key="1">
    <source>
        <dbReference type="EMBL" id="AHC16528.1"/>
    </source>
</evidence>
<evidence type="ECO:0000313" key="2">
    <source>
        <dbReference type="Proteomes" id="UP000018680"/>
    </source>
</evidence>
<accession>V5WLP2</accession>
<organism evidence="1 2">
    <name type="scientific">Salinispira pacifica</name>
    <dbReference type="NCBI Taxonomy" id="1307761"/>
    <lineage>
        <taxon>Bacteria</taxon>
        <taxon>Pseudomonadati</taxon>
        <taxon>Spirochaetota</taxon>
        <taxon>Spirochaetia</taxon>
        <taxon>Spirochaetales</taxon>
        <taxon>Spirochaetaceae</taxon>
        <taxon>Salinispira</taxon>
    </lineage>
</organism>
<dbReference type="Proteomes" id="UP000018680">
    <property type="component" value="Chromosome"/>
</dbReference>
<dbReference type="EMBL" id="CP006939">
    <property type="protein sequence ID" value="AHC16528.1"/>
    <property type="molecule type" value="Genomic_DNA"/>
</dbReference>
<dbReference type="HOGENOM" id="CLU_3157620_0_0_12"/>
<dbReference type="STRING" id="1307761.L21SP2_3188"/>
<name>V5WLP2_9SPIO</name>
<proteinExistence type="predicted"/>
<sequence length="48" mass="5771">MPANLIKYLINYEMVLQRCFGRIRKEKLRQNQNSAESKFGRIKIKQKS</sequence>
<keyword evidence="2" id="KW-1185">Reference proteome</keyword>
<protein>
    <submittedName>
        <fullName evidence="1">Uncharacterized protein</fullName>
    </submittedName>
</protein>
<dbReference type="AlphaFoldDB" id="V5WLP2"/>
<dbReference type="KEGG" id="slr:L21SP2_3188"/>
<gene>
    <name evidence="1" type="ORF">L21SP2_3188</name>
</gene>
<reference evidence="1 2" key="1">
    <citation type="journal article" date="2015" name="Stand. Genomic Sci.">
        <title>Complete genome sequence and description of Salinispira pacifica gen. nov., sp. nov., a novel spirochaete isolated form a hypersaline microbial mat.</title>
        <authorList>
            <person name="Ben Hania W."/>
            <person name="Joseph M."/>
            <person name="Schumann P."/>
            <person name="Bunk B."/>
            <person name="Fiebig A."/>
            <person name="Sproer C."/>
            <person name="Klenk H.P."/>
            <person name="Fardeau M.L."/>
            <person name="Spring S."/>
        </authorList>
    </citation>
    <scope>NUCLEOTIDE SEQUENCE [LARGE SCALE GENOMIC DNA]</scope>
    <source>
        <strain evidence="1 2">L21-RPul-D2</strain>
    </source>
</reference>